<dbReference type="Proteomes" id="UP001152622">
    <property type="component" value="Chromosome 6"/>
</dbReference>
<keyword evidence="2" id="KW-1185">Reference proteome</keyword>
<sequence>MDGQMKSSGCIRHMASGGTLISEELQRGNVAPEALWRAQLEVCPDSASPVSISVIPIRAGPASEPLAN</sequence>
<evidence type="ECO:0000313" key="2">
    <source>
        <dbReference type="Proteomes" id="UP001152622"/>
    </source>
</evidence>
<evidence type="ECO:0000313" key="1">
    <source>
        <dbReference type="EMBL" id="KAJ8357122.1"/>
    </source>
</evidence>
<reference evidence="1" key="1">
    <citation type="journal article" date="2023" name="Science">
        <title>Genome structures resolve the early diversification of teleost fishes.</title>
        <authorList>
            <person name="Parey E."/>
            <person name="Louis A."/>
            <person name="Montfort J."/>
            <person name="Bouchez O."/>
            <person name="Roques C."/>
            <person name="Iampietro C."/>
            <person name="Lluch J."/>
            <person name="Castinel A."/>
            <person name="Donnadieu C."/>
            <person name="Desvignes T."/>
            <person name="Floi Bucao C."/>
            <person name="Jouanno E."/>
            <person name="Wen M."/>
            <person name="Mejri S."/>
            <person name="Dirks R."/>
            <person name="Jansen H."/>
            <person name="Henkel C."/>
            <person name="Chen W.J."/>
            <person name="Zahm M."/>
            <person name="Cabau C."/>
            <person name="Klopp C."/>
            <person name="Thompson A.W."/>
            <person name="Robinson-Rechavi M."/>
            <person name="Braasch I."/>
            <person name="Lecointre G."/>
            <person name="Bobe J."/>
            <person name="Postlethwait J.H."/>
            <person name="Berthelot C."/>
            <person name="Roest Crollius H."/>
            <person name="Guiguen Y."/>
        </authorList>
    </citation>
    <scope>NUCLEOTIDE SEQUENCE</scope>
    <source>
        <strain evidence="1">WJC10195</strain>
    </source>
</reference>
<organism evidence="1 2">
    <name type="scientific">Synaphobranchus kaupii</name>
    <name type="common">Kaup's arrowtooth eel</name>
    <dbReference type="NCBI Taxonomy" id="118154"/>
    <lineage>
        <taxon>Eukaryota</taxon>
        <taxon>Metazoa</taxon>
        <taxon>Chordata</taxon>
        <taxon>Craniata</taxon>
        <taxon>Vertebrata</taxon>
        <taxon>Euteleostomi</taxon>
        <taxon>Actinopterygii</taxon>
        <taxon>Neopterygii</taxon>
        <taxon>Teleostei</taxon>
        <taxon>Anguilliformes</taxon>
        <taxon>Synaphobranchidae</taxon>
        <taxon>Synaphobranchus</taxon>
    </lineage>
</organism>
<proteinExistence type="predicted"/>
<dbReference type="EMBL" id="JAINUF010000006">
    <property type="protein sequence ID" value="KAJ8357122.1"/>
    <property type="molecule type" value="Genomic_DNA"/>
</dbReference>
<accession>A0A9Q1FFF4</accession>
<gene>
    <name evidence="1" type="ORF">SKAU_G00199160</name>
</gene>
<protein>
    <submittedName>
        <fullName evidence="1">Uncharacterized protein</fullName>
    </submittedName>
</protein>
<name>A0A9Q1FFF4_SYNKA</name>
<comment type="caution">
    <text evidence="1">The sequence shown here is derived from an EMBL/GenBank/DDBJ whole genome shotgun (WGS) entry which is preliminary data.</text>
</comment>
<dbReference type="AlphaFoldDB" id="A0A9Q1FFF4"/>